<feature type="transmembrane region" description="Helical" evidence="1">
    <location>
        <begin position="169"/>
        <end position="189"/>
    </location>
</feature>
<reference evidence="2 3" key="1">
    <citation type="submission" date="2018-06" db="EMBL/GenBank/DDBJ databases">
        <title>Genomic Encyclopedia of Archaeal and Bacterial Type Strains, Phase II (KMG-II): from individual species to whole genera.</title>
        <authorList>
            <person name="Goeker M."/>
        </authorList>
    </citation>
    <scope>NUCLEOTIDE SEQUENCE [LARGE SCALE GENOMIC DNA]</scope>
    <source>
        <strain evidence="2 3">DSM 15361</strain>
    </source>
</reference>
<dbReference type="Pfam" id="PF11750">
    <property type="entry name" value="DUF3307"/>
    <property type="match status" value="1"/>
</dbReference>
<accession>A0A2W7IG89</accession>
<feature type="transmembrane region" description="Helical" evidence="1">
    <location>
        <begin position="119"/>
        <end position="137"/>
    </location>
</feature>
<sequence length="235" mass="26879">MLLALQLLFAHFLGDFLFQPYSWVKDKERRKLASPKLYFHILIHIALSFLFIWDLSLWYIPLIIGISHLVIDASKLLLQNGRNNRLLFFIDQALHLLVIGFSVILFTETIEIIEVPTELWLYLLGAFLVTNPASISIKTIISVYTPKTEIEEDESLNNAGKYIGILERLLVYIFIVTNHWEGVGFLIAAKSIFRFSDLTQSKDRKLTEYILIGTLLSFGIAIGVALLINVLQLNL</sequence>
<keyword evidence="3" id="KW-1185">Reference proteome</keyword>
<dbReference type="Proteomes" id="UP000249542">
    <property type="component" value="Unassembled WGS sequence"/>
</dbReference>
<evidence type="ECO:0000313" key="2">
    <source>
        <dbReference type="EMBL" id="PZW37783.1"/>
    </source>
</evidence>
<name>A0A2W7IG89_9FLAO</name>
<feature type="transmembrane region" description="Helical" evidence="1">
    <location>
        <begin position="42"/>
        <end position="66"/>
    </location>
</feature>
<organism evidence="2 3">
    <name type="scientific">Mesonia algae</name>
    <dbReference type="NCBI Taxonomy" id="213248"/>
    <lineage>
        <taxon>Bacteria</taxon>
        <taxon>Pseudomonadati</taxon>
        <taxon>Bacteroidota</taxon>
        <taxon>Flavobacteriia</taxon>
        <taxon>Flavobacteriales</taxon>
        <taxon>Flavobacteriaceae</taxon>
        <taxon>Mesonia</taxon>
    </lineage>
</organism>
<proteinExistence type="predicted"/>
<protein>
    <submittedName>
        <fullName evidence="2">Uncharacterized protein DUF3307</fullName>
    </submittedName>
</protein>
<keyword evidence="1" id="KW-0812">Transmembrane</keyword>
<dbReference type="InterPro" id="IPR021737">
    <property type="entry name" value="Phage_phiKZ_Orf197"/>
</dbReference>
<feature type="transmembrane region" description="Helical" evidence="1">
    <location>
        <begin position="209"/>
        <end position="231"/>
    </location>
</feature>
<dbReference type="AlphaFoldDB" id="A0A2W7IG89"/>
<gene>
    <name evidence="2" type="ORF">LX95_02797</name>
</gene>
<dbReference type="EMBL" id="QKYV01000010">
    <property type="protein sequence ID" value="PZW37783.1"/>
    <property type="molecule type" value="Genomic_DNA"/>
</dbReference>
<keyword evidence="1" id="KW-1133">Transmembrane helix</keyword>
<keyword evidence="1" id="KW-0472">Membrane</keyword>
<comment type="caution">
    <text evidence="2">The sequence shown here is derived from an EMBL/GenBank/DDBJ whole genome shotgun (WGS) entry which is preliminary data.</text>
</comment>
<dbReference type="RefSeq" id="WP_111542054.1">
    <property type="nucleotide sequence ID" value="NZ_QKYV01000010.1"/>
</dbReference>
<evidence type="ECO:0000313" key="3">
    <source>
        <dbReference type="Proteomes" id="UP000249542"/>
    </source>
</evidence>
<evidence type="ECO:0000256" key="1">
    <source>
        <dbReference type="SAM" id="Phobius"/>
    </source>
</evidence>
<feature type="transmembrane region" description="Helical" evidence="1">
    <location>
        <begin position="86"/>
        <end position="107"/>
    </location>
</feature>